<gene>
    <name evidence="9" type="ORF">N0V93_003692</name>
</gene>
<dbReference type="GO" id="GO:0016020">
    <property type="term" value="C:membrane"/>
    <property type="evidence" value="ECO:0007669"/>
    <property type="project" value="UniProtKB-SubCell"/>
</dbReference>
<name>A0A9W8YX50_9PEZI</name>
<sequence>MNQDNIAWHVWLGVILSIIPATIVVPIRFYARTHGSEPAGLQADDWLILAALVVNWCMAAIRFNAIVEDGYGVHASQLSTSTVSDFQKSFLAVQQVYFLNAALTKCSILFLYHRIFGISHRFTVILWATGTLVVTYFIICVCVSIFGCVPVSYFWDKAQTGHCINEVEFFRGNGIVNMLLDVLILCLPLPMVWRLDLGLQQKIAVTGIFGLGTFVCLVSIMRIVAFAHSNQNDPTYTTVDTAMWSSIEQSIGIVCTCLPTLRPLLLWIWKWCPGSSRPTPIPLQAMGKEGRDLQQPPRSSPSERRILQSSEELGLKQYSSASGYDHDGHKIEHV</sequence>
<feature type="domain" description="Rhodopsin" evidence="8">
    <location>
        <begin position="27"/>
        <end position="265"/>
    </location>
</feature>
<dbReference type="PANTHER" id="PTHR33048">
    <property type="entry name" value="PTH11-LIKE INTEGRAL MEMBRANE PROTEIN (AFU_ORTHOLOGUE AFUA_5G11245)"/>
    <property type="match status" value="1"/>
</dbReference>
<comment type="caution">
    <text evidence="9">The sequence shown here is derived from an EMBL/GenBank/DDBJ whole genome shotgun (WGS) entry which is preliminary data.</text>
</comment>
<dbReference type="EMBL" id="JAPEVB010000002">
    <property type="protein sequence ID" value="KAJ4394474.1"/>
    <property type="molecule type" value="Genomic_DNA"/>
</dbReference>
<evidence type="ECO:0000256" key="4">
    <source>
        <dbReference type="ARBA" id="ARBA00023136"/>
    </source>
</evidence>
<evidence type="ECO:0000256" key="7">
    <source>
        <dbReference type="SAM" id="Phobius"/>
    </source>
</evidence>
<evidence type="ECO:0000259" key="8">
    <source>
        <dbReference type="Pfam" id="PF20684"/>
    </source>
</evidence>
<feature type="transmembrane region" description="Helical" evidence="7">
    <location>
        <begin position="46"/>
        <end position="67"/>
    </location>
</feature>
<dbReference type="InterPro" id="IPR049326">
    <property type="entry name" value="Rhodopsin_dom_fungi"/>
</dbReference>
<evidence type="ECO:0000256" key="2">
    <source>
        <dbReference type="ARBA" id="ARBA00022692"/>
    </source>
</evidence>
<accession>A0A9W8YX50</accession>
<dbReference type="OrthoDB" id="5417844at2759"/>
<evidence type="ECO:0000313" key="10">
    <source>
        <dbReference type="Proteomes" id="UP001140453"/>
    </source>
</evidence>
<dbReference type="InterPro" id="IPR052337">
    <property type="entry name" value="SAT4-like"/>
</dbReference>
<keyword evidence="10" id="KW-1185">Reference proteome</keyword>
<evidence type="ECO:0000256" key="3">
    <source>
        <dbReference type="ARBA" id="ARBA00022989"/>
    </source>
</evidence>
<feature type="transmembrane region" description="Helical" evidence="7">
    <location>
        <begin position="205"/>
        <end position="227"/>
    </location>
</feature>
<evidence type="ECO:0000256" key="6">
    <source>
        <dbReference type="SAM" id="MobiDB-lite"/>
    </source>
</evidence>
<dbReference type="Pfam" id="PF20684">
    <property type="entry name" value="Fung_rhodopsin"/>
    <property type="match status" value="1"/>
</dbReference>
<comment type="similarity">
    <text evidence="5">Belongs to the SAT4 family.</text>
</comment>
<organism evidence="9 10">
    <name type="scientific">Gnomoniopsis smithogilvyi</name>
    <dbReference type="NCBI Taxonomy" id="1191159"/>
    <lineage>
        <taxon>Eukaryota</taxon>
        <taxon>Fungi</taxon>
        <taxon>Dikarya</taxon>
        <taxon>Ascomycota</taxon>
        <taxon>Pezizomycotina</taxon>
        <taxon>Sordariomycetes</taxon>
        <taxon>Sordariomycetidae</taxon>
        <taxon>Diaporthales</taxon>
        <taxon>Gnomoniaceae</taxon>
        <taxon>Gnomoniopsis</taxon>
    </lineage>
</organism>
<evidence type="ECO:0000256" key="5">
    <source>
        <dbReference type="ARBA" id="ARBA00038359"/>
    </source>
</evidence>
<comment type="subcellular location">
    <subcellularLocation>
        <location evidence="1">Membrane</location>
        <topology evidence="1">Multi-pass membrane protein</topology>
    </subcellularLocation>
</comment>
<feature type="transmembrane region" description="Helical" evidence="7">
    <location>
        <begin position="124"/>
        <end position="155"/>
    </location>
</feature>
<keyword evidence="2 7" id="KW-0812">Transmembrane</keyword>
<dbReference type="AlphaFoldDB" id="A0A9W8YX50"/>
<proteinExistence type="inferred from homology"/>
<keyword evidence="4 7" id="KW-0472">Membrane</keyword>
<dbReference type="Proteomes" id="UP001140453">
    <property type="component" value="Unassembled WGS sequence"/>
</dbReference>
<keyword evidence="3 7" id="KW-1133">Transmembrane helix</keyword>
<protein>
    <recommendedName>
        <fullName evidence="8">Rhodopsin domain-containing protein</fullName>
    </recommendedName>
</protein>
<feature type="transmembrane region" description="Helical" evidence="7">
    <location>
        <begin position="6"/>
        <end position="25"/>
    </location>
</feature>
<evidence type="ECO:0000313" key="9">
    <source>
        <dbReference type="EMBL" id="KAJ4394474.1"/>
    </source>
</evidence>
<dbReference type="PANTHER" id="PTHR33048:SF47">
    <property type="entry name" value="INTEGRAL MEMBRANE PROTEIN-RELATED"/>
    <property type="match status" value="1"/>
</dbReference>
<feature type="compositionally biased region" description="Polar residues" evidence="6">
    <location>
        <begin position="307"/>
        <end position="322"/>
    </location>
</feature>
<feature type="compositionally biased region" description="Basic and acidic residues" evidence="6">
    <location>
        <begin position="324"/>
        <end position="334"/>
    </location>
</feature>
<evidence type="ECO:0000256" key="1">
    <source>
        <dbReference type="ARBA" id="ARBA00004141"/>
    </source>
</evidence>
<reference evidence="9" key="1">
    <citation type="submission" date="2022-10" db="EMBL/GenBank/DDBJ databases">
        <title>Tapping the CABI collections for fungal endophytes: first genome assemblies for Collariella, Neodidymelliopsis, Ascochyta clinopodiicola, Didymella pomorum, Didymosphaeria variabile, Neocosmospora piperis and Neocucurbitaria cava.</title>
        <authorList>
            <person name="Hill R."/>
        </authorList>
    </citation>
    <scope>NUCLEOTIDE SEQUENCE</scope>
    <source>
        <strain evidence="9">IMI 355082</strain>
    </source>
</reference>
<feature type="region of interest" description="Disordered" evidence="6">
    <location>
        <begin position="282"/>
        <end position="334"/>
    </location>
</feature>
<feature type="transmembrane region" description="Helical" evidence="7">
    <location>
        <begin position="92"/>
        <end position="112"/>
    </location>
</feature>
<feature type="transmembrane region" description="Helical" evidence="7">
    <location>
        <begin position="175"/>
        <end position="193"/>
    </location>
</feature>